<evidence type="ECO:0000256" key="6">
    <source>
        <dbReference type="ARBA" id="ARBA00022822"/>
    </source>
</evidence>
<dbReference type="UniPathway" id="UPA00035">
    <property type="reaction ID" value="UER00043"/>
</dbReference>
<dbReference type="FunFam" id="3.20.20.70:FF:000024">
    <property type="entry name" value="Indole-3-glycerol phosphate synthase"/>
    <property type="match status" value="1"/>
</dbReference>
<keyword evidence="7 9" id="KW-0057">Aromatic amino acid biosynthesis</keyword>
<dbReference type="PROSITE" id="PS00614">
    <property type="entry name" value="IGPS"/>
    <property type="match status" value="1"/>
</dbReference>
<dbReference type="AlphaFoldDB" id="E6U696"/>
<evidence type="ECO:0000256" key="7">
    <source>
        <dbReference type="ARBA" id="ARBA00023141"/>
    </source>
</evidence>
<dbReference type="NCBIfam" id="NF001377">
    <property type="entry name" value="PRK00278.2-4"/>
    <property type="match status" value="1"/>
</dbReference>
<evidence type="ECO:0000256" key="3">
    <source>
        <dbReference type="ARBA" id="ARBA00008737"/>
    </source>
</evidence>
<evidence type="ECO:0000313" key="11">
    <source>
        <dbReference type="EMBL" id="ADU26863.1"/>
    </source>
</evidence>
<keyword evidence="6 9" id="KW-0822">Tryptophan biosynthesis</keyword>
<evidence type="ECO:0000256" key="1">
    <source>
        <dbReference type="ARBA" id="ARBA00001633"/>
    </source>
</evidence>
<dbReference type="HAMAP" id="MF_00134_B">
    <property type="entry name" value="IGPS_B"/>
    <property type="match status" value="1"/>
</dbReference>
<dbReference type="InterPro" id="IPR013785">
    <property type="entry name" value="Aldolase_TIM"/>
</dbReference>
<dbReference type="Proteomes" id="UP000001551">
    <property type="component" value="Chromosome"/>
</dbReference>
<accession>E6U696</accession>
<evidence type="ECO:0000256" key="4">
    <source>
        <dbReference type="ARBA" id="ARBA00022605"/>
    </source>
</evidence>
<evidence type="ECO:0000259" key="10">
    <source>
        <dbReference type="Pfam" id="PF00218"/>
    </source>
</evidence>
<dbReference type="GO" id="GO:0004640">
    <property type="term" value="F:phosphoribosylanthranilate isomerase activity"/>
    <property type="evidence" value="ECO:0007669"/>
    <property type="project" value="TreeGrafter"/>
</dbReference>
<dbReference type="SUPFAM" id="SSF51366">
    <property type="entry name" value="Ribulose-phoshate binding barrel"/>
    <property type="match status" value="1"/>
</dbReference>
<evidence type="ECO:0000256" key="8">
    <source>
        <dbReference type="ARBA" id="ARBA00023239"/>
    </source>
</evidence>
<dbReference type="GO" id="GO:0000162">
    <property type="term" value="P:L-tryptophan biosynthetic process"/>
    <property type="evidence" value="ECO:0007669"/>
    <property type="project" value="UniProtKB-UniRule"/>
</dbReference>
<dbReference type="InterPro" id="IPR045186">
    <property type="entry name" value="Indole-3-glycerol_P_synth"/>
</dbReference>
<dbReference type="HOGENOM" id="CLU_034247_2_0_9"/>
<dbReference type="Gene3D" id="3.20.20.70">
    <property type="entry name" value="Aldolase class I"/>
    <property type="match status" value="1"/>
</dbReference>
<dbReference type="PANTHER" id="PTHR22854:SF2">
    <property type="entry name" value="INDOLE-3-GLYCEROL-PHOSPHATE SYNTHASE"/>
    <property type="match status" value="1"/>
</dbReference>
<dbReference type="KEGG" id="eha:Ethha_1323"/>
<comment type="pathway">
    <text evidence="2 9">Amino-acid biosynthesis; L-tryptophan biosynthesis; L-tryptophan from chorismate: step 4/5.</text>
</comment>
<keyword evidence="12" id="KW-1185">Reference proteome</keyword>
<evidence type="ECO:0000313" key="12">
    <source>
        <dbReference type="Proteomes" id="UP000001551"/>
    </source>
</evidence>
<comment type="similarity">
    <text evidence="3 9">Belongs to the TrpC family.</text>
</comment>
<dbReference type="eggNOG" id="COG0134">
    <property type="taxonomic scope" value="Bacteria"/>
</dbReference>
<proteinExistence type="inferred from homology"/>
<comment type="catalytic activity">
    <reaction evidence="1 9">
        <text>1-(2-carboxyphenylamino)-1-deoxy-D-ribulose 5-phosphate + H(+) = (1S,2R)-1-C-(indol-3-yl)glycerol 3-phosphate + CO2 + H2O</text>
        <dbReference type="Rhea" id="RHEA:23476"/>
        <dbReference type="ChEBI" id="CHEBI:15377"/>
        <dbReference type="ChEBI" id="CHEBI:15378"/>
        <dbReference type="ChEBI" id="CHEBI:16526"/>
        <dbReference type="ChEBI" id="CHEBI:58613"/>
        <dbReference type="ChEBI" id="CHEBI:58866"/>
        <dbReference type="EC" id="4.1.1.48"/>
    </reaction>
</comment>
<dbReference type="EMBL" id="CP002400">
    <property type="protein sequence ID" value="ADU26863.1"/>
    <property type="molecule type" value="Genomic_DNA"/>
</dbReference>
<evidence type="ECO:0000256" key="2">
    <source>
        <dbReference type="ARBA" id="ARBA00004696"/>
    </source>
</evidence>
<keyword evidence="5 9" id="KW-0210">Decarboxylase</keyword>
<dbReference type="EC" id="4.1.1.48" evidence="9"/>
<dbReference type="Pfam" id="PF00218">
    <property type="entry name" value="IGPS"/>
    <property type="match status" value="1"/>
</dbReference>
<feature type="domain" description="Indole-3-glycerol phosphate synthase" evidence="10">
    <location>
        <begin position="7"/>
        <end position="261"/>
    </location>
</feature>
<sequence>MSSETILDTIMANRRQQIAALKEKRPLHALAEQAFSAREKRTAVDFAATLKKPGLSVIAEVKKASPSKGVIQPDFHPVEIARAYEAAGADAVSVLTEETYFQGGADTLTQVRGAVSLPVLRKDFIFDEWQIAEACVLGADAILLIASVLDVFALKKLMAVAEMFGLQCLVEVRSESQVRDALRAGARVVGVNNRNLATFDVDLSTSARFRHLFPEDVVFVSESGIATAEDMKQAADLGADAVLIGETLMRAPDIHAKLKELRSLTHG</sequence>
<dbReference type="CDD" id="cd00331">
    <property type="entry name" value="IGPS"/>
    <property type="match status" value="1"/>
</dbReference>
<dbReference type="InterPro" id="IPR011060">
    <property type="entry name" value="RibuloseP-bd_barrel"/>
</dbReference>
<evidence type="ECO:0000256" key="9">
    <source>
        <dbReference type="HAMAP-Rule" id="MF_00134"/>
    </source>
</evidence>
<dbReference type="InterPro" id="IPR001468">
    <property type="entry name" value="Indole-3-GlycerolPSynthase_CS"/>
</dbReference>
<evidence type="ECO:0000256" key="5">
    <source>
        <dbReference type="ARBA" id="ARBA00022793"/>
    </source>
</evidence>
<dbReference type="PANTHER" id="PTHR22854">
    <property type="entry name" value="TRYPTOPHAN BIOSYNTHESIS PROTEIN"/>
    <property type="match status" value="1"/>
</dbReference>
<dbReference type="STRING" id="663278.Ethha_1323"/>
<organism evidence="11 12">
    <name type="scientific">Ethanoligenens harbinense (strain DSM 18485 / JCM 12961 / CGMCC 1.5033 / YUAN-3)</name>
    <dbReference type="NCBI Taxonomy" id="663278"/>
    <lineage>
        <taxon>Bacteria</taxon>
        <taxon>Bacillati</taxon>
        <taxon>Bacillota</taxon>
        <taxon>Clostridia</taxon>
        <taxon>Eubacteriales</taxon>
        <taxon>Oscillospiraceae</taxon>
        <taxon>Ethanoligenens</taxon>
    </lineage>
</organism>
<keyword evidence="4 9" id="KW-0028">Amino-acid biosynthesis</keyword>
<name>E6U696_ETHHY</name>
<dbReference type="InterPro" id="IPR013798">
    <property type="entry name" value="Indole-3-glycerol_P_synth_dom"/>
</dbReference>
<keyword evidence="8 9" id="KW-0456">Lyase</keyword>
<reference evidence="11 12" key="1">
    <citation type="submission" date="2010-12" db="EMBL/GenBank/DDBJ databases">
        <title>Complete sequence of Ethanoligenens harbinense YUAN-3.</title>
        <authorList>
            <person name="Lucas S."/>
            <person name="Copeland A."/>
            <person name="Lapidus A."/>
            <person name="Cheng J.-F."/>
            <person name="Bruce D."/>
            <person name="Goodwin L."/>
            <person name="Pitluck S."/>
            <person name="Chertkov O."/>
            <person name="Misra M."/>
            <person name="Detter J.C."/>
            <person name="Han C."/>
            <person name="Tapia R."/>
            <person name="Land M."/>
            <person name="Hauser L."/>
            <person name="Jeffries C."/>
            <person name="Kyrpides N."/>
            <person name="Ivanova N."/>
            <person name="Mikhailova N."/>
            <person name="Wang A."/>
            <person name="Mouttaki H."/>
            <person name="He Z."/>
            <person name="Zhou J."/>
            <person name="Hemme C.L."/>
            <person name="Woyke T."/>
        </authorList>
    </citation>
    <scope>NUCLEOTIDE SEQUENCE [LARGE SCALE GENOMIC DNA]</scope>
    <source>
        <strain evidence="12">DSM 18485 / JCM 12961 / CGMCC 1.5033 / YUAN-3</strain>
    </source>
</reference>
<dbReference type="GO" id="GO:0004425">
    <property type="term" value="F:indole-3-glycerol-phosphate synthase activity"/>
    <property type="evidence" value="ECO:0007669"/>
    <property type="project" value="UniProtKB-UniRule"/>
</dbReference>
<gene>
    <name evidence="9" type="primary">trpC</name>
    <name evidence="11" type="ordered locus">Ethha_1323</name>
</gene>
<protein>
    <recommendedName>
        <fullName evidence="9">Indole-3-glycerol phosphate synthase</fullName>
        <shortName evidence="9">IGPS</shortName>
        <ecNumber evidence="9">4.1.1.48</ecNumber>
    </recommendedName>
</protein>
<dbReference type="RefSeq" id="WP_013485218.1">
    <property type="nucleotide sequence ID" value="NC_014828.1"/>
</dbReference>